<feature type="compositionally biased region" description="Basic and acidic residues" evidence="7">
    <location>
        <begin position="545"/>
        <end position="559"/>
    </location>
</feature>
<dbReference type="PANTHER" id="PTHR37701">
    <property type="entry name" value="METHYL-CPG-BINDING DOMAIN-CONTAINING PROTEIN 8"/>
    <property type="match status" value="1"/>
</dbReference>
<keyword evidence="6" id="KW-0863">Zinc-finger</keyword>
<dbReference type="InterPro" id="IPR013087">
    <property type="entry name" value="Znf_C2H2_type"/>
</dbReference>
<dbReference type="Gene3D" id="3.30.890.10">
    <property type="entry name" value="Methyl-cpg-binding Protein 2, Chain A"/>
    <property type="match status" value="1"/>
</dbReference>
<evidence type="ECO:0000259" key="9">
    <source>
        <dbReference type="PROSITE" id="PS50982"/>
    </source>
</evidence>
<dbReference type="SUPFAM" id="SSF54171">
    <property type="entry name" value="DNA-binding domain"/>
    <property type="match status" value="1"/>
</dbReference>
<dbReference type="InterPro" id="IPR001739">
    <property type="entry name" value="Methyl_CpG_DNA-bd"/>
</dbReference>
<feature type="region of interest" description="Disordered" evidence="7">
    <location>
        <begin position="61"/>
        <end position="110"/>
    </location>
</feature>
<feature type="region of interest" description="Disordered" evidence="7">
    <location>
        <begin position="495"/>
        <end position="559"/>
    </location>
</feature>
<dbReference type="SMART" id="SM00355">
    <property type="entry name" value="ZnF_C2H2"/>
    <property type="match status" value="2"/>
</dbReference>
<dbReference type="Proteomes" id="UP001174677">
    <property type="component" value="Chromosome 8"/>
</dbReference>
<keyword evidence="11" id="KW-1185">Reference proteome</keyword>
<evidence type="ECO:0000256" key="3">
    <source>
        <dbReference type="ARBA" id="ARBA00023125"/>
    </source>
</evidence>
<keyword evidence="3" id="KW-0238">DNA-binding</keyword>
<keyword evidence="6" id="KW-0862">Zinc</keyword>
<evidence type="ECO:0008006" key="12">
    <source>
        <dbReference type="Google" id="ProtNLM"/>
    </source>
</evidence>
<feature type="domain" description="MBD" evidence="9">
    <location>
        <begin position="258"/>
        <end position="330"/>
    </location>
</feature>
<proteinExistence type="predicted"/>
<keyword evidence="6" id="KW-0479">Metal-binding</keyword>
<keyword evidence="2" id="KW-0805">Transcription regulation</keyword>
<evidence type="ECO:0000256" key="6">
    <source>
        <dbReference type="PROSITE-ProRule" id="PRU00042"/>
    </source>
</evidence>
<dbReference type="Gene3D" id="3.30.160.60">
    <property type="entry name" value="Classic Zinc Finger"/>
    <property type="match status" value="1"/>
</dbReference>
<comment type="caution">
    <text evidence="10">The sequence shown here is derived from an EMBL/GenBank/DDBJ whole genome shotgun (WGS) entry which is preliminary data.</text>
</comment>
<evidence type="ECO:0000256" key="7">
    <source>
        <dbReference type="SAM" id="MobiDB-lite"/>
    </source>
</evidence>
<reference evidence="10 11" key="1">
    <citation type="journal article" date="2023" name="Plant Biotechnol. J.">
        <title>Chromosome-level wild Hevea brasiliensis genome provides new tools for genomic-assisted breeding and valuable loci to elevate rubber yield.</title>
        <authorList>
            <person name="Cheng H."/>
            <person name="Song X."/>
            <person name="Hu Y."/>
            <person name="Wu T."/>
            <person name="Yang Q."/>
            <person name="An Z."/>
            <person name="Feng S."/>
            <person name="Deng Z."/>
            <person name="Wu W."/>
            <person name="Zeng X."/>
            <person name="Tu M."/>
            <person name="Wang X."/>
            <person name="Huang H."/>
        </authorList>
    </citation>
    <scope>NUCLEOTIDE SEQUENCE [LARGE SCALE GENOMIC DNA]</scope>
    <source>
        <strain evidence="10">MT/VB/25A 57/8</strain>
    </source>
</reference>
<evidence type="ECO:0000256" key="1">
    <source>
        <dbReference type="ARBA" id="ARBA00004123"/>
    </source>
</evidence>
<evidence type="ECO:0000256" key="4">
    <source>
        <dbReference type="ARBA" id="ARBA00023163"/>
    </source>
</evidence>
<keyword evidence="5" id="KW-0539">Nucleus</keyword>
<feature type="compositionally biased region" description="Pro residues" evidence="7">
    <location>
        <begin position="91"/>
        <end position="102"/>
    </location>
</feature>
<dbReference type="PROSITE" id="PS00028">
    <property type="entry name" value="ZINC_FINGER_C2H2_1"/>
    <property type="match status" value="2"/>
</dbReference>
<feature type="compositionally biased region" description="Basic residues" evidence="7">
    <location>
        <begin position="74"/>
        <end position="83"/>
    </location>
</feature>
<keyword evidence="4" id="KW-0804">Transcription</keyword>
<sequence length="848" mass="94937">MTTSTAAQPPGLAMDILPFIDMTKLSQSELRALSLCSSSSFDPRRSDDSVTFTIDRSSFNESAGSRRQTYSRLSSHHHHRHRLAGLLPKTLNPPSPTPPPSNDPSTDTDHLENHSIISFLKQLLSTHPEFQQLDLVDFDSFSHLNDAINFNSHPSPLAAVVEAPVVNGNFRIGERKRKRGRKPKVKVISAEGRERAMGAEIVNKNGVVVDLVGLASLEDPFREELRRRTEGMDKEEKLLGFFRDLGGQWCSRRRKRKIVDAGEFGDVLPVGWKLLLGLKRKEGRAWVYCRRYISPSGQQFISCKEVAAYLQSFFGPYDAQQVKDHAGDSIQQVHRLASESYGGATKKDEDQRQASEHEKAVALLGIDNLELAEVQIQDLFECHKCKMTFDEKDTYLQHLLSFHQRTTRRYRLGSSVGDGVIVKDGKYECQFCHKVFHERRRYNGHVGIHVRNYVRGIEESPGSRMALHNRSDSPTKDELPTRISKMDALIEIAQNSIRETSSSGPNGEPDGRFTSNKQKLAPNPELLASVSDRELKSDSSLSEPDTEHESQELELHQQKSDHMIDERMRMIDDASNVLDVEIDSSFANEQHSNAYKALGGTDCLAVFTDVIDNSVLEQERGSEHCFLVPMSDQKNCCIENNVNLVSLDKQEIFNTDKVDKMSSVEVETGFVSNKSEADGNIVQETVQESFKEDQLQQGVPETPVSVLQPSHGFSVPNVSLDKEETKCSVMDQRHDKIAGFEELKLEEIEQLKFSFGTGQEPSSLPEVPINMENHTEMEEAYDASVKFEPEIVDTAGGQQLTTVCVWCGVEFSHEAVDSEVQSDSVGYMCPICKARISGQLNVLGDGCS</sequence>
<evidence type="ECO:0000313" key="10">
    <source>
        <dbReference type="EMBL" id="KAJ9174869.1"/>
    </source>
</evidence>
<name>A0ABQ9M3T2_HEVBR</name>
<organism evidence="10 11">
    <name type="scientific">Hevea brasiliensis</name>
    <name type="common">Para rubber tree</name>
    <name type="synonym">Siphonia brasiliensis</name>
    <dbReference type="NCBI Taxonomy" id="3981"/>
    <lineage>
        <taxon>Eukaryota</taxon>
        <taxon>Viridiplantae</taxon>
        <taxon>Streptophyta</taxon>
        <taxon>Embryophyta</taxon>
        <taxon>Tracheophyta</taxon>
        <taxon>Spermatophyta</taxon>
        <taxon>Magnoliopsida</taxon>
        <taxon>eudicotyledons</taxon>
        <taxon>Gunneridae</taxon>
        <taxon>Pentapetalae</taxon>
        <taxon>rosids</taxon>
        <taxon>fabids</taxon>
        <taxon>Malpighiales</taxon>
        <taxon>Euphorbiaceae</taxon>
        <taxon>Crotonoideae</taxon>
        <taxon>Micrandreae</taxon>
        <taxon>Hevea</taxon>
    </lineage>
</organism>
<feature type="compositionally biased region" description="Polar residues" evidence="7">
    <location>
        <begin position="495"/>
        <end position="505"/>
    </location>
</feature>
<gene>
    <name evidence="10" type="ORF">P3X46_013469</name>
</gene>
<dbReference type="InterPro" id="IPR016177">
    <property type="entry name" value="DNA-bd_dom_sf"/>
</dbReference>
<comment type="subcellular location">
    <subcellularLocation>
        <location evidence="1">Nucleus</location>
    </subcellularLocation>
</comment>
<dbReference type="PROSITE" id="PS50982">
    <property type="entry name" value="MBD"/>
    <property type="match status" value="1"/>
</dbReference>
<protein>
    <recommendedName>
        <fullName evidence="12">C2H2-type domain-containing protein</fullName>
    </recommendedName>
</protein>
<feature type="domain" description="C2H2-type" evidence="8">
    <location>
        <begin position="427"/>
        <end position="454"/>
    </location>
</feature>
<accession>A0ABQ9M3T2</accession>
<evidence type="ECO:0000259" key="8">
    <source>
        <dbReference type="PROSITE" id="PS50157"/>
    </source>
</evidence>
<feature type="compositionally biased region" description="Polar residues" evidence="7">
    <location>
        <begin position="61"/>
        <end position="70"/>
    </location>
</feature>
<dbReference type="PANTHER" id="PTHR37701:SF19">
    <property type="entry name" value="METHYL-CPG-BINDING DOMAIN PROTEIN"/>
    <property type="match status" value="1"/>
</dbReference>
<evidence type="ECO:0000256" key="2">
    <source>
        <dbReference type="ARBA" id="ARBA00023015"/>
    </source>
</evidence>
<dbReference type="InterPro" id="IPR037472">
    <property type="entry name" value="MBD8"/>
</dbReference>
<evidence type="ECO:0000256" key="5">
    <source>
        <dbReference type="ARBA" id="ARBA00023242"/>
    </source>
</evidence>
<evidence type="ECO:0000313" key="11">
    <source>
        <dbReference type="Proteomes" id="UP001174677"/>
    </source>
</evidence>
<dbReference type="EMBL" id="JARPOI010000008">
    <property type="protein sequence ID" value="KAJ9174869.1"/>
    <property type="molecule type" value="Genomic_DNA"/>
</dbReference>
<dbReference type="PROSITE" id="PS50157">
    <property type="entry name" value="ZINC_FINGER_C2H2_2"/>
    <property type="match status" value="1"/>
</dbReference>